<gene>
    <name evidence="15" type="primary">nad1</name>
</gene>
<dbReference type="EMBL" id="KY224485">
    <property type="protein sequence ID" value="AQP27562.1"/>
    <property type="molecule type" value="Genomic_DNA"/>
</dbReference>
<dbReference type="Pfam" id="PF00146">
    <property type="entry name" value="NADHdh"/>
    <property type="match status" value="1"/>
</dbReference>
<comment type="similarity">
    <text evidence="3 12">Belongs to the complex I subunit 1 family.</text>
</comment>
<dbReference type="AlphaFoldDB" id="A0A1S5VNJ3"/>
<dbReference type="PROSITE" id="PS00668">
    <property type="entry name" value="COMPLEX1_ND1_2"/>
    <property type="match status" value="1"/>
</dbReference>
<keyword evidence="8 14" id="KW-1133">Transmembrane helix</keyword>
<feature type="transmembrane region" description="Helical" evidence="14">
    <location>
        <begin position="99"/>
        <end position="120"/>
    </location>
</feature>
<evidence type="ECO:0000256" key="5">
    <source>
        <dbReference type="ARBA" id="ARBA00022448"/>
    </source>
</evidence>
<name>A0A1S5VNJ3_9NEOP</name>
<keyword evidence="9 13" id="KW-0830">Ubiquinone</keyword>
<sequence>MIIFLLLMVFVMVGVAFLTLLERSVLGYVHIRKGPNKVGFVGILQPFSDAIKLFSKEQYFPIVSNYLIYYFSPVFGFFLSLLVWLLVPYLSGFIGFELGLLFFLACTSLGVYTIMVAGWSSNSGYSLLGGLRALAQTISYEVSLAFILLSFVILICSYSLACFYFFQVYLWLVFISLPLSFIWFISCLAETNRTPFDFAEGESELVSGFNVEYGSGGFALIFLAEYASILFMSLLFCIIFLGSDLYSFFFYIKLAFISFLFIWVRGTVPRFRYDKLMYLAWKSFLPLSLNYLLFFIGVKCFIFSLL</sequence>
<dbReference type="GO" id="GO:0005743">
    <property type="term" value="C:mitochondrial inner membrane"/>
    <property type="evidence" value="ECO:0007669"/>
    <property type="project" value="UniProtKB-SubCell"/>
</dbReference>
<dbReference type="EC" id="7.1.1.2" evidence="13"/>
<organism evidence="15">
    <name type="scientific">Hospitalitermes sp. C TB-2017</name>
    <dbReference type="NCBI Taxonomy" id="1934495"/>
    <lineage>
        <taxon>Eukaryota</taxon>
        <taxon>Metazoa</taxon>
        <taxon>Ecdysozoa</taxon>
        <taxon>Arthropoda</taxon>
        <taxon>Hexapoda</taxon>
        <taxon>Insecta</taxon>
        <taxon>Pterygota</taxon>
        <taxon>Neoptera</taxon>
        <taxon>Polyneoptera</taxon>
        <taxon>Dictyoptera</taxon>
        <taxon>Blattodea</taxon>
        <taxon>Blattoidea</taxon>
        <taxon>Termitoidae</taxon>
        <taxon>Termitidae</taxon>
        <taxon>Nasutitermitinae</taxon>
        <taxon>Hospitalitermes</taxon>
    </lineage>
</organism>
<keyword evidence="12" id="KW-0520">NAD</keyword>
<dbReference type="GO" id="GO:0003954">
    <property type="term" value="F:NADH dehydrogenase activity"/>
    <property type="evidence" value="ECO:0007669"/>
    <property type="project" value="TreeGrafter"/>
</dbReference>
<proteinExistence type="inferred from homology"/>
<evidence type="ECO:0000256" key="1">
    <source>
        <dbReference type="ARBA" id="ARBA00003257"/>
    </source>
</evidence>
<keyword evidence="6 12" id="KW-0812">Transmembrane</keyword>
<keyword evidence="5" id="KW-0813">Transport</keyword>
<dbReference type="PANTHER" id="PTHR11432:SF3">
    <property type="entry name" value="NADH-UBIQUINONE OXIDOREDUCTASE CHAIN 1"/>
    <property type="match status" value="1"/>
</dbReference>
<feature type="transmembrane region" description="Helical" evidence="14">
    <location>
        <begin position="168"/>
        <end position="186"/>
    </location>
</feature>
<comment type="function">
    <text evidence="1">Core subunit of the mitochondrial membrane respiratory chain NADH dehydrogenase (Complex I) that is believed to belong to the minimal assembly required for catalysis. Complex I functions in the transfer of electrons from NADH to the respiratory chain. The immediate electron acceptor for the enzyme is believed to be ubiquinone.</text>
</comment>
<geneLocation type="mitochondrion" evidence="15"/>
<evidence type="ECO:0000256" key="7">
    <source>
        <dbReference type="ARBA" id="ARBA00022792"/>
    </source>
</evidence>
<comment type="subcellular location">
    <subcellularLocation>
        <location evidence="2 12">Mitochondrion inner membrane</location>
        <topology evidence="2 12">Multi-pass membrane protein</topology>
    </subcellularLocation>
</comment>
<evidence type="ECO:0000256" key="3">
    <source>
        <dbReference type="ARBA" id="ARBA00010535"/>
    </source>
</evidence>
<keyword evidence="7" id="KW-0999">Mitochondrion inner membrane</keyword>
<feature type="transmembrane region" description="Helical" evidence="14">
    <location>
        <begin position="140"/>
        <end position="161"/>
    </location>
</feature>
<evidence type="ECO:0000256" key="6">
    <source>
        <dbReference type="ARBA" id="ARBA00022692"/>
    </source>
</evidence>
<comment type="catalytic activity">
    <reaction evidence="13">
        <text>a ubiquinone + NADH + 5 H(+)(in) = a ubiquinol + NAD(+) + 4 H(+)(out)</text>
        <dbReference type="Rhea" id="RHEA:29091"/>
        <dbReference type="Rhea" id="RHEA-COMP:9565"/>
        <dbReference type="Rhea" id="RHEA-COMP:9566"/>
        <dbReference type="ChEBI" id="CHEBI:15378"/>
        <dbReference type="ChEBI" id="CHEBI:16389"/>
        <dbReference type="ChEBI" id="CHEBI:17976"/>
        <dbReference type="ChEBI" id="CHEBI:57540"/>
        <dbReference type="ChEBI" id="CHEBI:57945"/>
        <dbReference type="EC" id="7.1.1.2"/>
    </reaction>
</comment>
<dbReference type="InterPro" id="IPR001694">
    <property type="entry name" value="NADH_UbQ_OxRdtase_su1/FPO"/>
</dbReference>
<evidence type="ECO:0000256" key="14">
    <source>
        <dbReference type="SAM" id="Phobius"/>
    </source>
</evidence>
<dbReference type="GO" id="GO:0008137">
    <property type="term" value="F:NADH dehydrogenase (ubiquinone) activity"/>
    <property type="evidence" value="ECO:0007669"/>
    <property type="project" value="UniProtKB-EC"/>
</dbReference>
<reference evidence="15" key="1">
    <citation type="journal article" date="2016" name="Mol. Biol. Evol.">
        <title>Mitochondrial Phylogenomics Resolves the Global Spread of Higher Termites, Ecosystem Engineers of the Tropics.</title>
        <authorList>
            <person name="Bourguignon T."/>
            <person name="Lo N."/>
            <person name="Sobotnik J."/>
            <person name="Ho S.Y."/>
            <person name="Iqbal N."/>
            <person name="Coissac E."/>
            <person name="Lee M."/>
            <person name="Jendryka M.M."/>
            <person name="Sillam-Dusses D."/>
            <person name="Krizkova B."/>
            <person name="Roisin Y."/>
            <person name="Evans T.A."/>
        </authorList>
    </citation>
    <scope>NUCLEOTIDE SEQUENCE</scope>
    <source>
        <strain evidence="15">THAI067</strain>
    </source>
</reference>
<feature type="transmembrane region" description="Helical" evidence="14">
    <location>
        <begin position="248"/>
        <end position="264"/>
    </location>
</feature>
<evidence type="ECO:0000256" key="2">
    <source>
        <dbReference type="ARBA" id="ARBA00004448"/>
    </source>
</evidence>
<evidence type="ECO:0000256" key="10">
    <source>
        <dbReference type="ARBA" id="ARBA00023128"/>
    </source>
</evidence>
<accession>A0A1S5VNJ3</accession>
<evidence type="ECO:0000256" key="9">
    <source>
        <dbReference type="ARBA" id="ARBA00023075"/>
    </source>
</evidence>
<feature type="transmembrane region" description="Helical" evidence="14">
    <location>
        <begin position="67"/>
        <end position="87"/>
    </location>
</feature>
<protein>
    <recommendedName>
        <fullName evidence="4 13">NADH-ubiquinone oxidoreductase chain 1</fullName>
        <ecNumber evidence="13">7.1.1.2</ecNumber>
    </recommendedName>
</protein>
<dbReference type="GO" id="GO:0009060">
    <property type="term" value="P:aerobic respiration"/>
    <property type="evidence" value="ECO:0007669"/>
    <property type="project" value="TreeGrafter"/>
</dbReference>
<dbReference type="PANTHER" id="PTHR11432">
    <property type="entry name" value="NADH DEHYDROGENASE SUBUNIT 1"/>
    <property type="match status" value="1"/>
</dbReference>
<feature type="transmembrane region" description="Helical" evidence="14">
    <location>
        <begin position="284"/>
        <end position="305"/>
    </location>
</feature>
<evidence type="ECO:0000313" key="15">
    <source>
        <dbReference type="EMBL" id="AQP27562.1"/>
    </source>
</evidence>
<keyword evidence="10 13" id="KW-0496">Mitochondrion</keyword>
<keyword evidence="11 14" id="KW-0472">Membrane</keyword>
<dbReference type="InterPro" id="IPR018086">
    <property type="entry name" value="NADH_UbQ_OxRdtase_su1_CS"/>
</dbReference>
<dbReference type="PROSITE" id="PS00667">
    <property type="entry name" value="COMPLEX1_ND1_1"/>
    <property type="match status" value="1"/>
</dbReference>
<evidence type="ECO:0000256" key="4">
    <source>
        <dbReference type="ARBA" id="ARBA00021009"/>
    </source>
</evidence>
<feature type="transmembrane region" description="Helical" evidence="14">
    <location>
        <begin position="218"/>
        <end position="241"/>
    </location>
</feature>
<evidence type="ECO:0000256" key="13">
    <source>
        <dbReference type="RuleBase" id="RU000473"/>
    </source>
</evidence>
<evidence type="ECO:0000256" key="8">
    <source>
        <dbReference type="ARBA" id="ARBA00022989"/>
    </source>
</evidence>
<evidence type="ECO:0000256" key="12">
    <source>
        <dbReference type="RuleBase" id="RU000471"/>
    </source>
</evidence>
<dbReference type="HAMAP" id="MF_01350">
    <property type="entry name" value="NDH1_NuoH"/>
    <property type="match status" value="1"/>
</dbReference>
<evidence type="ECO:0000256" key="11">
    <source>
        <dbReference type="ARBA" id="ARBA00023136"/>
    </source>
</evidence>